<dbReference type="InterPro" id="IPR008274">
    <property type="entry name" value="AldOxase/xan_DH_MoCoBD1"/>
</dbReference>
<feature type="domain" description="Aldehyde oxidase/xanthine dehydrogenase a/b hammerhead" evidence="4">
    <location>
        <begin position="19"/>
        <end position="123"/>
    </location>
</feature>
<dbReference type="PANTHER" id="PTHR11908:SF132">
    <property type="entry name" value="ALDEHYDE OXIDASE 1-RELATED"/>
    <property type="match status" value="1"/>
</dbReference>
<organism evidence="5 6">
    <name type="scientific">Streptomyces venetus</name>
    <dbReference type="NCBI Taxonomy" id="1701086"/>
    <lineage>
        <taxon>Bacteria</taxon>
        <taxon>Bacillati</taxon>
        <taxon>Actinomycetota</taxon>
        <taxon>Actinomycetes</taxon>
        <taxon>Kitasatosporales</taxon>
        <taxon>Streptomycetaceae</taxon>
        <taxon>Streptomyces</taxon>
    </lineage>
</organism>
<dbReference type="EMBL" id="BAABET010000010">
    <property type="protein sequence ID" value="GAA4330888.1"/>
    <property type="molecule type" value="Genomic_DNA"/>
</dbReference>
<dbReference type="Gene3D" id="3.90.1170.50">
    <property type="entry name" value="Aldehyde oxidase/xanthine dehydrogenase, a/b hammerhead"/>
    <property type="match status" value="1"/>
</dbReference>
<evidence type="ECO:0000259" key="4">
    <source>
        <dbReference type="SMART" id="SM01008"/>
    </source>
</evidence>
<dbReference type="Pfam" id="PF01315">
    <property type="entry name" value="Ald_Xan_dh_C"/>
    <property type="match status" value="1"/>
</dbReference>
<dbReference type="InterPro" id="IPR016208">
    <property type="entry name" value="Ald_Oxase/xanthine_DH-like"/>
</dbReference>
<dbReference type="RefSeq" id="WP_345664922.1">
    <property type="nucleotide sequence ID" value="NZ_BAABET010000010.1"/>
</dbReference>
<keyword evidence="2" id="KW-0560">Oxidoreductase</keyword>
<dbReference type="SUPFAM" id="SSF54665">
    <property type="entry name" value="CO dehydrogenase molybdoprotein N-domain-like"/>
    <property type="match status" value="1"/>
</dbReference>
<name>A0ABP8GWC1_9ACTN</name>
<evidence type="ECO:0000256" key="2">
    <source>
        <dbReference type="ARBA" id="ARBA00023002"/>
    </source>
</evidence>
<accession>A0ABP8GWC1</accession>
<dbReference type="InterPro" id="IPR046867">
    <property type="entry name" value="AldOxase/xan_DH_MoCoBD2"/>
</dbReference>
<keyword evidence="6" id="KW-1185">Reference proteome</keyword>
<evidence type="ECO:0000313" key="6">
    <source>
        <dbReference type="Proteomes" id="UP001501115"/>
    </source>
</evidence>
<dbReference type="SUPFAM" id="SSF56003">
    <property type="entry name" value="Molybdenum cofactor-binding domain"/>
    <property type="match status" value="1"/>
</dbReference>
<keyword evidence="1" id="KW-0500">Molybdenum</keyword>
<feature type="region of interest" description="Disordered" evidence="3">
    <location>
        <begin position="697"/>
        <end position="718"/>
    </location>
</feature>
<protein>
    <submittedName>
        <fullName evidence="5">Xanthine dehydrogenase family protein molybdopterin-binding subunit</fullName>
    </submittedName>
</protein>
<gene>
    <name evidence="5" type="ORF">GCM10023086_60890</name>
</gene>
<dbReference type="InterPro" id="IPR037165">
    <property type="entry name" value="AldOxase/xan_DH_Mopterin-bd_sf"/>
</dbReference>
<dbReference type="PANTHER" id="PTHR11908">
    <property type="entry name" value="XANTHINE DEHYDROGENASE"/>
    <property type="match status" value="1"/>
</dbReference>
<evidence type="ECO:0000256" key="1">
    <source>
        <dbReference type="ARBA" id="ARBA00022505"/>
    </source>
</evidence>
<dbReference type="Pfam" id="PF02738">
    <property type="entry name" value="MoCoBD_1"/>
    <property type="match status" value="1"/>
</dbReference>
<evidence type="ECO:0000256" key="3">
    <source>
        <dbReference type="SAM" id="MobiDB-lite"/>
    </source>
</evidence>
<reference evidence="6" key="1">
    <citation type="journal article" date="2019" name="Int. J. Syst. Evol. Microbiol.">
        <title>The Global Catalogue of Microorganisms (GCM) 10K type strain sequencing project: providing services to taxonomists for standard genome sequencing and annotation.</title>
        <authorList>
            <consortium name="The Broad Institute Genomics Platform"/>
            <consortium name="The Broad Institute Genome Sequencing Center for Infectious Disease"/>
            <person name="Wu L."/>
            <person name="Ma J."/>
        </authorList>
    </citation>
    <scope>NUCLEOTIDE SEQUENCE [LARGE SCALE GENOMIC DNA]</scope>
    <source>
        <strain evidence="6">JCM 31290</strain>
    </source>
</reference>
<proteinExistence type="predicted"/>
<dbReference type="Proteomes" id="UP001501115">
    <property type="component" value="Unassembled WGS sequence"/>
</dbReference>
<feature type="region of interest" description="Disordered" evidence="3">
    <location>
        <begin position="522"/>
        <end position="542"/>
    </location>
</feature>
<dbReference type="Gene3D" id="3.30.365.10">
    <property type="entry name" value="Aldehyde oxidase/xanthine dehydrogenase, molybdopterin binding domain"/>
    <property type="match status" value="4"/>
</dbReference>
<dbReference type="Pfam" id="PF20256">
    <property type="entry name" value="MoCoBD_2"/>
    <property type="match status" value="1"/>
</dbReference>
<dbReference type="InterPro" id="IPR036856">
    <property type="entry name" value="Ald_Oxase/Xan_DH_a/b_sf"/>
</dbReference>
<dbReference type="InterPro" id="IPR000674">
    <property type="entry name" value="Ald_Oxase/Xan_DH_a/b"/>
</dbReference>
<feature type="compositionally biased region" description="Basic and acidic residues" evidence="3">
    <location>
        <begin position="531"/>
        <end position="542"/>
    </location>
</feature>
<comment type="caution">
    <text evidence="5">The sequence shown here is derived from an EMBL/GenBank/DDBJ whole genome shotgun (WGS) entry which is preliminary data.</text>
</comment>
<dbReference type="SMART" id="SM01008">
    <property type="entry name" value="Ald_Xan_dh_C"/>
    <property type="match status" value="1"/>
</dbReference>
<sequence>MTGSVGAPAERREGREKVSGAARYAAEYHFPGRAQAWPVPAAVARGRVTGVDTAEALAVPGVLAVLTHENAPRLAEADDPTLAVLQSPRVPHRGWFVALVVAETLEAARAGAAAVRVTYAAEEHDVALSASHPGVYVPEEVNGGYPAVRGQGDPEEAFGSSAARVDVAYRVPPLHNHPMEPHTSTARWDDGGLTVHTSSQGTGVVRAVLAELFETPKERIVVTSEHVGGGFGSKGTPRPDVVLAAMAARQTGRAVTVALPRRFLPTVVGHRAPTLHRVRLGAGADGRLSSLIHEVTTHTSRIKEFVEQAAVPARVMYAAPHSSTVHRVTALDVPSPSWMRAPGEAPGMYALESAMDELAAELGMDPIELRVRNEPDTEPDSGKPFSSRHLVECLREGARRFGWEGRDPRPGSRREGPLLLGTGVAAAMYPVMAWPSAATARALPDGTFLVRVNATDIGTGARTVLAQVGADALGVPLERVRIEIGSTELPSASLAGGSSGTASWGWPVHEACDRLARRLAEHTGPLPEQGLEERADTRGKADAESAWSRHAFGAHFAEVAVDTVTGEVRVARLLGVYAAGHILNARTARSQFVGGMTMGLGMALTEGSTMDVAFGDFPESDLASYHVPVHADVAEIEAHWIDEDDPHLNPMGSKGIGEIGIVGTAAAVGNAVHHATGVRFRELPLTPDRVLAGLLDHRATNDARTGPAASGSGPVPRR</sequence>
<evidence type="ECO:0000313" key="5">
    <source>
        <dbReference type="EMBL" id="GAA4330888.1"/>
    </source>
</evidence>